<sequence>MDVVQAQSFLRKRYLQAIGKTFYEEDSVYKELFGQWAAEAYVYGTANEQIVHVDPNFTLEKAKEITQYRQEMIQQETDKRMIDGEFEGIQDVAIDMLQDYAKTCLKLRQCSPITKRENKLLQLLEQVQLQSLLGLVKSKSIVDLQAFFLELVVMQNAPSPQILSFELLYNLNIRLDQHDLNQSAPVASSDTDIRLELFYLFIDMAERSLEINFNSDRLLATLLNRITRTLLLFARPNGTWLINHLLQLTASGLLFKLLKYREQHQQCPNQSDTIALLEGLIFGFYFKRCDEHNIKNTLGSRRGSIKRVCSTLVILPTDEMTGAPKFDIECMLSSPALLDSLLGFYYSLPCITIHQLLFMAFFDATKANLLLPFDTAEELFQKCFSLGLPSLLAMYPLSMWRQVGGLGNENFMDELCKLVRVDDYFAKSTLLSNIIKKSKIQTLDLSHHTPETFVLQKIFDMLGDSEDRFKAERWLAEVIVDAQKPDIPVFGQPNMDVFTYDEHSALRLAARSRFWESLRAKSFQLRLSMIRVLRHIIQRRFGNQSIPLTTLLRDVNAVASVIVDNKEENSFVLLPLLVMILELCIRKCNYYYQRTVQSEKKIERTKQSTLITQLLAGELALDVALLHEVSPEFYVYALDVLNKEKSPWFHKDAYCQDVAMVLAIVVKFVFSDIHLFSRSGGLLRIISELLVQMIKTNQHEQYAQCLKDMQLVAQDTNNECVLGNPYLHCRSILQRFYQINQIPLEG</sequence>
<accession>A0A1V9ZWK3</accession>
<reference evidence="1 2" key="1">
    <citation type="journal article" date="2014" name="Genome Biol. Evol.">
        <title>The secreted proteins of Achlya hypogyna and Thraustotheca clavata identify the ancestral oomycete secretome and reveal gene acquisitions by horizontal gene transfer.</title>
        <authorList>
            <person name="Misner I."/>
            <person name="Blouin N."/>
            <person name="Leonard G."/>
            <person name="Richards T.A."/>
            <person name="Lane C.E."/>
        </authorList>
    </citation>
    <scope>NUCLEOTIDE SEQUENCE [LARGE SCALE GENOMIC DNA]</scope>
    <source>
        <strain evidence="1 2">ATCC 34112</strain>
    </source>
</reference>
<dbReference type="OrthoDB" id="67041at2759"/>
<gene>
    <name evidence="1" type="ORF">THRCLA_21426</name>
</gene>
<evidence type="ECO:0000313" key="1">
    <source>
        <dbReference type="EMBL" id="OQS02403.1"/>
    </source>
</evidence>
<dbReference type="AlphaFoldDB" id="A0A1V9ZWK3"/>
<organism evidence="1 2">
    <name type="scientific">Thraustotheca clavata</name>
    <dbReference type="NCBI Taxonomy" id="74557"/>
    <lineage>
        <taxon>Eukaryota</taxon>
        <taxon>Sar</taxon>
        <taxon>Stramenopiles</taxon>
        <taxon>Oomycota</taxon>
        <taxon>Saprolegniomycetes</taxon>
        <taxon>Saprolegniales</taxon>
        <taxon>Achlyaceae</taxon>
        <taxon>Thraustotheca</taxon>
    </lineage>
</organism>
<proteinExistence type="predicted"/>
<dbReference type="Proteomes" id="UP000243217">
    <property type="component" value="Unassembled WGS sequence"/>
</dbReference>
<evidence type="ECO:0000313" key="2">
    <source>
        <dbReference type="Proteomes" id="UP000243217"/>
    </source>
</evidence>
<keyword evidence="2" id="KW-1185">Reference proteome</keyword>
<comment type="caution">
    <text evidence="1">The sequence shown here is derived from an EMBL/GenBank/DDBJ whole genome shotgun (WGS) entry which is preliminary data.</text>
</comment>
<protein>
    <submittedName>
        <fullName evidence="1">Uncharacterized protein</fullName>
    </submittedName>
</protein>
<name>A0A1V9ZWK3_9STRA</name>
<dbReference type="EMBL" id="JNBS01001133">
    <property type="protein sequence ID" value="OQS02403.1"/>
    <property type="molecule type" value="Genomic_DNA"/>
</dbReference>